<dbReference type="Proteomes" id="UP000188268">
    <property type="component" value="Unassembled WGS sequence"/>
</dbReference>
<evidence type="ECO:0000313" key="1">
    <source>
        <dbReference type="EMBL" id="OMO95167.1"/>
    </source>
</evidence>
<dbReference type="Gramene" id="OMO95167">
    <property type="protein sequence ID" value="OMO95167"/>
    <property type="gene ID" value="CCACVL1_05517"/>
</dbReference>
<organism evidence="1 2">
    <name type="scientific">Corchorus capsularis</name>
    <name type="common">Jute</name>
    <dbReference type="NCBI Taxonomy" id="210143"/>
    <lineage>
        <taxon>Eukaryota</taxon>
        <taxon>Viridiplantae</taxon>
        <taxon>Streptophyta</taxon>
        <taxon>Embryophyta</taxon>
        <taxon>Tracheophyta</taxon>
        <taxon>Spermatophyta</taxon>
        <taxon>Magnoliopsida</taxon>
        <taxon>eudicotyledons</taxon>
        <taxon>Gunneridae</taxon>
        <taxon>Pentapetalae</taxon>
        <taxon>rosids</taxon>
        <taxon>malvids</taxon>
        <taxon>Malvales</taxon>
        <taxon>Malvaceae</taxon>
        <taxon>Grewioideae</taxon>
        <taxon>Apeibeae</taxon>
        <taxon>Corchorus</taxon>
    </lineage>
</organism>
<dbReference type="EMBL" id="AWWV01007708">
    <property type="protein sequence ID" value="OMO95167.1"/>
    <property type="molecule type" value="Genomic_DNA"/>
</dbReference>
<sequence length="78" mass="8729">MAHPHHPIFVTNPTMVVGARRRRGVEEAKGRLRRIRKRIRLGKGASWNKCSSTLANSTVYSSINSATIATRIISFKLV</sequence>
<evidence type="ECO:0000313" key="2">
    <source>
        <dbReference type="Proteomes" id="UP000188268"/>
    </source>
</evidence>
<name>A0A1R3JK67_COCAP</name>
<proteinExistence type="predicted"/>
<keyword evidence="2" id="KW-1185">Reference proteome</keyword>
<gene>
    <name evidence="1" type="ORF">CCACVL1_05517</name>
</gene>
<protein>
    <submittedName>
        <fullName evidence="1">ParR family transcriptional regulator</fullName>
    </submittedName>
</protein>
<dbReference type="AlphaFoldDB" id="A0A1R3JK67"/>
<comment type="caution">
    <text evidence="1">The sequence shown here is derived from an EMBL/GenBank/DDBJ whole genome shotgun (WGS) entry which is preliminary data.</text>
</comment>
<reference evidence="1 2" key="1">
    <citation type="submission" date="2013-09" db="EMBL/GenBank/DDBJ databases">
        <title>Corchorus capsularis genome sequencing.</title>
        <authorList>
            <person name="Alam M."/>
            <person name="Haque M.S."/>
            <person name="Islam M.S."/>
            <person name="Emdad E.M."/>
            <person name="Islam M.M."/>
            <person name="Ahmed B."/>
            <person name="Halim A."/>
            <person name="Hossen Q.M.M."/>
            <person name="Hossain M.Z."/>
            <person name="Ahmed R."/>
            <person name="Khan M.M."/>
            <person name="Islam R."/>
            <person name="Rashid M.M."/>
            <person name="Khan S.A."/>
            <person name="Rahman M.S."/>
            <person name="Alam M."/>
        </authorList>
    </citation>
    <scope>NUCLEOTIDE SEQUENCE [LARGE SCALE GENOMIC DNA]</scope>
    <source>
        <strain evidence="2">cv. CVL-1</strain>
        <tissue evidence="1">Whole seedling</tissue>
    </source>
</reference>
<accession>A0A1R3JK67</accession>